<reference evidence="3" key="1">
    <citation type="submission" date="2021-02" db="EMBL/GenBank/DDBJ databases">
        <title>Genome sequence Cadophora malorum strain M34.</title>
        <authorList>
            <person name="Stefanovic E."/>
            <person name="Vu D."/>
            <person name="Scully C."/>
            <person name="Dijksterhuis J."/>
            <person name="Roader J."/>
            <person name="Houbraken J."/>
        </authorList>
    </citation>
    <scope>NUCLEOTIDE SEQUENCE</scope>
    <source>
        <strain evidence="3">M34</strain>
    </source>
</reference>
<evidence type="ECO:0000259" key="2">
    <source>
        <dbReference type="PROSITE" id="PS51819"/>
    </source>
</evidence>
<evidence type="ECO:0000256" key="1">
    <source>
        <dbReference type="ARBA" id="ARBA00022723"/>
    </source>
</evidence>
<dbReference type="OrthoDB" id="3360610at2759"/>
<dbReference type="InterPro" id="IPR029068">
    <property type="entry name" value="Glyas_Bleomycin-R_OHBP_Dase"/>
</dbReference>
<organism evidence="3 4">
    <name type="scientific">Cadophora malorum</name>
    <dbReference type="NCBI Taxonomy" id="108018"/>
    <lineage>
        <taxon>Eukaryota</taxon>
        <taxon>Fungi</taxon>
        <taxon>Dikarya</taxon>
        <taxon>Ascomycota</taxon>
        <taxon>Pezizomycotina</taxon>
        <taxon>Leotiomycetes</taxon>
        <taxon>Helotiales</taxon>
        <taxon>Ploettnerulaceae</taxon>
        <taxon>Cadophora</taxon>
    </lineage>
</organism>
<comment type="caution">
    <text evidence="3">The sequence shown here is derived from an EMBL/GenBank/DDBJ whole genome shotgun (WGS) entry which is preliminary data.</text>
</comment>
<dbReference type="SUPFAM" id="SSF54593">
    <property type="entry name" value="Glyoxalase/Bleomycin resistance protein/Dihydroxybiphenyl dioxygenase"/>
    <property type="match status" value="1"/>
</dbReference>
<sequence length="331" mass="37916">MPAMLFPTVKNDQSKVQLERLSHVYFEHADLKKFEKFATDFGFVEAARDGNTIYFRGYGISPYCYVASKSKDGKSRFLGAAFVAQNQEEFDKARKIAGAELMDLGNAPGGGQMITFARSDETFMHVVLGQQERQIESRDVPTATHDSLGQFQRFHAGPALVHKLGHFGYVCRDFDDEFAFYTQNFNIVPTDILWHPKFENIDVLAFMHLDLGERYSDHHIFFMQRAPPEVKKTYLHHSSFEVADFDTQLLGHEWLAKKGWQSVWGVGRHILGSQIFDYWEDPSRFKIEHYTDGDIVNVNTPTRREVAGPISIWGPELPKDFGEDMTAHSFS</sequence>
<feature type="domain" description="VOC" evidence="2">
    <location>
        <begin position="163"/>
        <end position="292"/>
    </location>
</feature>
<gene>
    <name evidence="3" type="ORF">IFR04_004591</name>
</gene>
<dbReference type="GO" id="GO:0005739">
    <property type="term" value="C:mitochondrion"/>
    <property type="evidence" value="ECO:0007669"/>
    <property type="project" value="TreeGrafter"/>
</dbReference>
<dbReference type="EMBL" id="JAFJYH010000052">
    <property type="protein sequence ID" value="KAG4422211.1"/>
    <property type="molecule type" value="Genomic_DNA"/>
</dbReference>
<accession>A0A8H8BRR0</accession>
<evidence type="ECO:0000313" key="4">
    <source>
        <dbReference type="Proteomes" id="UP000664132"/>
    </source>
</evidence>
<dbReference type="PANTHER" id="PTHR43048">
    <property type="entry name" value="METHYLMALONYL-COA EPIMERASE"/>
    <property type="match status" value="1"/>
</dbReference>
<dbReference type="GO" id="GO:0046872">
    <property type="term" value="F:metal ion binding"/>
    <property type="evidence" value="ECO:0007669"/>
    <property type="project" value="UniProtKB-KW"/>
</dbReference>
<dbReference type="PROSITE" id="PS51819">
    <property type="entry name" value="VOC"/>
    <property type="match status" value="1"/>
</dbReference>
<name>A0A8H8BRR0_9HELO</name>
<dbReference type="FunFam" id="3.10.180.10:FF:000034">
    <property type="entry name" value="Glyoxalase/Bleomycin resistance protein/Dihydroxybiphenyl dioxygenase"/>
    <property type="match status" value="1"/>
</dbReference>
<protein>
    <recommendedName>
        <fullName evidence="2">VOC domain-containing protein</fullName>
    </recommendedName>
</protein>
<proteinExistence type="predicted"/>
<keyword evidence="1" id="KW-0479">Metal-binding</keyword>
<dbReference type="Proteomes" id="UP000664132">
    <property type="component" value="Unassembled WGS sequence"/>
</dbReference>
<dbReference type="PANTHER" id="PTHR43048:SF3">
    <property type="entry name" value="METHYLMALONYL-COA EPIMERASE, MITOCHONDRIAL"/>
    <property type="match status" value="1"/>
</dbReference>
<dbReference type="GO" id="GO:0046491">
    <property type="term" value="P:L-methylmalonyl-CoA metabolic process"/>
    <property type="evidence" value="ECO:0007669"/>
    <property type="project" value="TreeGrafter"/>
</dbReference>
<evidence type="ECO:0000313" key="3">
    <source>
        <dbReference type="EMBL" id="KAG4422211.1"/>
    </source>
</evidence>
<dbReference type="AlphaFoldDB" id="A0A8H8BRR0"/>
<keyword evidence="4" id="KW-1185">Reference proteome</keyword>
<dbReference type="Gene3D" id="3.10.180.10">
    <property type="entry name" value="2,3-Dihydroxybiphenyl 1,2-Dioxygenase, domain 1"/>
    <property type="match status" value="2"/>
</dbReference>
<dbReference type="InterPro" id="IPR037523">
    <property type="entry name" value="VOC_core"/>
</dbReference>
<dbReference type="GO" id="GO:0004493">
    <property type="term" value="F:methylmalonyl-CoA epimerase activity"/>
    <property type="evidence" value="ECO:0007669"/>
    <property type="project" value="TreeGrafter"/>
</dbReference>
<dbReference type="InterPro" id="IPR051785">
    <property type="entry name" value="MMCE/EMCE_epimerase"/>
</dbReference>